<feature type="domain" description="DUF7978" evidence="3">
    <location>
        <begin position="10"/>
        <end position="205"/>
    </location>
</feature>
<feature type="region of interest" description="Disordered" evidence="1">
    <location>
        <begin position="1"/>
        <end position="21"/>
    </location>
</feature>
<feature type="transmembrane region" description="Helical" evidence="2">
    <location>
        <begin position="185"/>
        <end position="204"/>
    </location>
</feature>
<feature type="transmembrane region" description="Helical" evidence="2">
    <location>
        <begin position="143"/>
        <end position="165"/>
    </location>
</feature>
<sequence>MCAGVPDSGMATNRQSGSGSPVPSALPVSAAIGAAAYVLNYVLVYAFMLVDGVESSGDIPGWQVAGWVFYNAHNVEVAVSVGGESASGNYLESAAAGGLTDAISALTSTVPKLVYYVVPALVLVLAGFLAARRVRATLSGAQAAGVGAGIAGGYLVLAVAGVFVFEYTVSALGTTAALAPELSAAVLLAGLVYPLVFGAIGGVIDSI</sequence>
<keyword evidence="2" id="KW-0472">Membrane</keyword>
<dbReference type="InterPro" id="IPR058284">
    <property type="entry name" value="DUF7978"/>
</dbReference>
<name>A0AAV3SZV9_9EURY</name>
<keyword evidence="2" id="KW-1133">Transmembrane helix</keyword>
<gene>
    <name evidence="4" type="ORF">GCM10009019_13210</name>
</gene>
<evidence type="ECO:0000313" key="5">
    <source>
        <dbReference type="Proteomes" id="UP001500194"/>
    </source>
</evidence>
<feature type="compositionally biased region" description="Polar residues" evidence="1">
    <location>
        <begin position="10"/>
        <end position="21"/>
    </location>
</feature>
<protein>
    <recommendedName>
        <fullName evidence="3">DUF7978 domain-containing protein</fullName>
    </recommendedName>
</protein>
<accession>A0AAV3SZV9</accession>
<comment type="caution">
    <text evidence="4">The sequence shown here is derived from an EMBL/GenBank/DDBJ whole genome shotgun (WGS) entry which is preliminary data.</text>
</comment>
<feature type="transmembrane region" description="Helical" evidence="2">
    <location>
        <begin position="113"/>
        <end position="131"/>
    </location>
</feature>
<dbReference type="Proteomes" id="UP001500194">
    <property type="component" value="Unassembled WGS sequence"/>
</dbReference>
<keyword evidence="5" id="KW-1185">Reference proteome</keyword>
<evidence type="ECO:0000313" key="4">
    <source>
        <dbReference type="EMBL" id="GAA0651571.1"/>
    </source>
</evidence>
<evidence type="ECO:0000256" key="1">
    <source>
        <dbReference type="SAM" id="MobiDB-lite"/>
    </source>
</evidence>
<evidence type="ECO:0000259" key="3">
    <source>
        <dbReference type="Pfam" id="PF25933"/>
    </source>
</evidence>
<keyword evidence="2" id="KW-0812">Transmembrane</keyword>
<dbReference type="AlphaFoldDB" id="A0AAV3SZV9"/>
<evidence type="ECO:0000256" key="2">
    <source>
        <dbReference type="SAM" id="Phobius"/>
    </source>
</evidence>
<organism evidence="4 5">
    <name type="scientific">Salarchaeum japonicum</name>
    <dbReference type="NCBI Taxonomy" id="555573"/>
    <lineage>
        <taxon>Archaea</taxon>
        <taxon>Methanobacteriati</taxon>
        <taxon>Methanobacteriota</taxon>
        <taxon>Stenosarchaea group</taxon>
        <taxon>Halobacteria</taxon>
        <taxon>Halobacteriales</taxon>
        <taxon>Halobacteriaceae</taxon>
    </lineage>
</organism>
<reference evidence="4 5" key="1">
    <citation type="journal article" date="2019" name="Int. J. Syst. Evol. Microbiol.">
        <title>The Global Catalogue of Microorganisms (GCM) 10K type strain sequencing project: providing services to taxonomists for standard genome sequencing and annotation.</title>
        <authorList>
            <consortium name="The Broad Institute Genomics Platform"/>
            <consortium name="The Broad Institute Genome Sequencing Center for Infectious Disease"/>
            <person name="Wu L."/>
            <person name="Ma J."/>
        </authorList>
    </citation>
    <scope>NUCLEOTIDE SEQUENCE [LARGE SCALE GENOMIC DNA]</scope>
    <source>
        <strain evidence="4 5">JCM 16327</strain>
    </source>
</reference>
<dbReference type="EMBL" id="BAAADU010000002">
    <property type="protein sequence ID" value="GAA0651571.1"/>
    <property type="molecule type" value="Genomic_DNA"/>
</dbReference>
<dbReference type="Pfam" id="PF25933">
    <property type="entry name" value="DUF7978"/>
    <property type="match status" value="1"/>
</dbReference>
<proteinExistence type="predicted"/>
<feature type="transmembrane region" description="Helical" evidence="2">
    <location>
        <begin position="24"/>
        <end position="48"/>
    </location>
</feature>